<sequence length="244" mass="27036">MTLLVPEFRFATHGGARIRYLDSGGDDRGAPIVFVPGFTDVADDYVEILPALGRRAAVVELRGHGHSTAGENRYDSAALAGDVGAVVDALTDGPVHVMSFSRGTAYAVSWALTNWPRVRSVSIGDYVPEELVVEEDAFDVLLDGRWRGTPVRDRLDRHAAVATFRAARPQSFWEPLSHWHPPLLAVRSPNVPLVSDEAWARYRALFPAARLEEFTDSPHDIFRPDRRRFPALVRELVDTADRAG</sequence>
<dbReference type="Gene3D" id="3.40.50.1820">
    <property type="entry name" value="alpha/beta hydrolase"/>
    <property type="match status" value="1"/>
</dbReference>
<evidence type="ECO:0000313" key="3">
    <source>
        <dbReference type="Proteomes" id="UP000467006"/>
    </source>
</evidence>
<dbReference type="PANTHER" id="PTHR43798:SF33">
    <property type="entry name" value="HYDROLASE, PUTATIVE (AFU_ORTHOLOGUE AFUA_2G14860)-RELATED"/>
    <property type="match status" value="1"/>
</dbReference>
<name>A0A7I7JVD6_9MYCO</name>
<dbReference type="GO" id="GO:0016020">
    <property type="term" value="C:membrane"/>
    <property type="evidence" value="ECO:0007669"/>
    <property type="project" value="TreeGrafter"/>
</dbReference>
<proteinExistence type="predicted"/>
<accession>A0A7I7JVD6</accession>
<dbReference type="EMBL" id="AP022563">
    <property type="protein sequence ID" value="BBX15204.1"/>
    <property type="molecule type" value="Genomic_DNA"/>
</dbReference>
<reference evidence="2 3" key="1">
    <citation type="journal article" date="2019" name="Emerg. Microbes Infect.">
        <title>Comprehensive subspecies identification of 175 nontuberculous mycobacteria species based on 7547 genomic profiles.</title>
        <authorList>
            <person name="Matsumoto Y."/>
            <person name="Kinjo T."/>
            <person name="Motooka D."/>
            <person name="Nabeya D."/>
            <person name="Jung N."/>
            <person name="Uechi K."/>
            <person name="Horii T."/>
            <person name="Iida T."/>
            <person name="Fujita J."/>
            <person name="Nakamura S."/>
        </authorList>
    </citation>
    <scope>NUCLEOTIDE SEQUENCE [LARGE SCALE GENOMIC DNA]</scope>
    <source>
        <strain evidence="2 3">JCM 6396</strain>
    </source>
</reference>
<dbReference type="Pfam" id="PF00561">
    <property type="entry name" value="Abhydrolase_1"/>
    <property type="match status" value="1"/>
</dbReference>
<evidence type="ECO:0000313" key="2">
    <source>
        <dbReference type="EMBL" id="BBX15204.1"/>
    </source>
</evidence>
<feature type="domain" description="AB hydrolase-1" evidence="1">
    <location>
        <begin position="31"/>
        <end position="122"/>
    </location>
</feature>
<dbReference type="PANTHER" id="PTHR43798">
    <property type="entry name" value="MONOACYLGLYCEROL LIPASE"/>
    <property type="match status" value="1"/>
</dbReference>
<dbReference type="SUPFAM" id="SSF53474">
    <property type="entry name" value="alpha/beta-Hydrolases"/>
    <property type="match status" value="1"/>
</dbReference>
<organism evidence="2 3">
    <name type="scientific">Mycolicibacterium duvalii</name>
    <dbReference type="NCBI Taxonomy" id="39688"/>
    <lineage>
        <taxon>Bacteria</taxon>
        <taxon>Bacillati</taxon>
        <taxon>Actinomycetota</taxon>
        <taxon>Actinomycetes</taxon>
        <taxon>Mycobacteriales</taxon>
        <taxon>Mycobacteriaceae</taxon>
        <taxon>Mycolicibacterium</taxon>
    </lineage>
</organism>
<dbReference type="InterPro" id="IPR000073">
    <property type="entry name" value="AB_hydrolase_1"/>
</dbReference>
<dbReference type="Proteomes" id="UP000467006">
    <property type="component" value="Chromosome"/>
</dbReference>
<dbReference type="GO" id="GO:0003824">
    <property type="term" value="F:catalytic activity"/>
    <property type="evidence" value="ECO:0007669"/>
    <property type="project" value="UniProtKB-ARBA"/>
</dbReference>
<dbReference type="InterPro" id="IPR050266">
    <property type="entry name" value="AB_hydrolase_sf"/>
</dbReference>
<gene>
    <name evidence="2" type="ORF">MDUV_00640</name>
</gene>
<dbReference type="InterPro" id="IPR029058">
    <property type="entry name" value="AB_hydrolase_fold"/>
</dbReference>
<dbReference type="KEGG" id="mdu:MDUV_00640"/>
<keyword evidence="3" id="KW-1185">Reference proteome</keyword>
<evidence type="ECO:0000259" key="1">
    <source>
        <dbReference type="Pfam" id="PF00561"/>
    </source>
</evidence>
<dbReference type="AlphaFoldDB" id="A0A7I7JVD6"/>
<protein>
    <recommendedName>
        <fullName evidence="1">AB hydrolase-1 domain-containing protein</fullName>
    </recommendedName>
</protein>